<evidence type="ECO:0008006" key="3">
    <source>
        <dbReference type="Google" id="ProtNLM"/>
    </source>
</evidence>
<dbReference type="AlphaFoldDB" id="A0A8H4KK26"/>
<name>A0A8H4KK26_9HYPO</name>
<sequence>MASTMQTARKSTRDLEENARLFAFGTHRYITGHIVHEDDFKVTLSVKWRKALEDQWKSDDIEEFLLQNVDEEIVLNYWRDLGGREKVTGLDQYHILRILGETTLRYKVQWVGYGVEEATLETKYMVNKASRARVNEWLEKKNQDKKKAGRRACRYVPY</sequence>
<dbReference type="Proteomes" id="UP000605986">
    <property type="component" value="Unassembled WGS sequence"/>
</dbReference>
<gene>
    <name evidence="1" type="ORF">F53441_5395</name>
</gene>
<evidence type="ECO:0000313" key="2">
    <source>
        <dbReference type="Proteomes" id="UP000605986"/>
    </source>
</evidence>
<protein>
    <recommendedName>
        <fullName evidence="3">Chromo domain-containing protein</fullName>
    </recommendedName>
</protein>
<evidence type="ECO:0000313" key="1">
    <source>
        <dbReference type="EMBL" id="KAF4451716.1"/>
    </source>
</evidence>
<comment type="caution">
    <text evidence="1">The sequence shown here is derived from an EMBL/GenBank/DDBJ whole genome shotgun (WGS) entry which is preliminary data.</text>
</comment>
<proteinExistence type="predicted"/>
<reference evidence="1" key="1">
    <citation type="submission" date="2020-01" db="EMBL/GenBank/DDBJ databases">
        <title>Identification and distribution of gene clusters putatively required for synthesis of sphingolipid metabolism inhibitors in phylogenetically diverse species of the filamentous fungus Fusarium.</title>
        <authorList>
            <person name="Kim H.-S."/>
            <person name="Busman M."/>
            <person name="Brown D.W."/>
            <person name="Divon H."/>
            <person name="Uhlig S."/>
            <person name="Proctor R.H."/>
        </authorList>
    </citation>
    <scope>NUCLEOTIDE SEQUENCE</scope>
    <source>
        <strain evidence="1">NRRL 53441</strain>
    </source>
</reference>
<organism evidence="1 2">
    <name type="scientific">Fusarium austroafricanum</name>
    <dbReference type="NCBI Taxonomy" id="2364996"/>
    <lineage>
        <taxon>Eukaryota</taxon>
        <taxon>Fungi</taxon>
        <taxon>Dikarya</taxon>
        <taxon>Ascomycota</taxon>
        <taxon>Pezizomycotina</taxon>
        <taxon>Sordariomycetes</taxon>
        <taxon>Hypocreomycetidae</taxon>
        <taxon>Hypocreales</taxon>
        <taxon>Nectriaceae</taxon>
        <taxon>Fusarium</taxon>
        <taxon>Fusarium concolor species complex</taxon>
    </lineage>
</organism>
<dbReference type="OrthoDB" id="433924at2759"/>
<accession>A0A8H4KK26</accession>
<keyword evidence="2" id="KW-1185">Reference proteome</keyword>
<dbReference type="EMBL" id="JAADJG010000212">
    <property type="protein sequence ID" value="KAF4451716.1"/>
    <property type="molecule type" value="Genomic_DNA"/>
</dbReference>